<dbReference type="EMBL" id="JAOVZR010000001">
    <property type="protein sequence ID" value="MCY0148542.1"/>
    <property type="molecule type" value="Genomic_DNA"/>
</dbReference>
<evidence type="ECO:0000313" key="11">
    <source>
        <dbReference type="EMBL" id="MCY0149824.1"/>
    </source>
</evidence>
<keyword evidence="14" id="KW-1185">Reference proteome</keyword>
<name>A0ABT3Z547_9HYPH</name>
<evidence type="ECO:0000313" key="5">
    <source>
        <dbReference type="EMBL" id="MCY0147033.1"/>
    </source>
</evidence>
<dbReference type="EMBL" id="JAOVZR010000001">
    <property type="protein sequence ID" value="MCY0149824.1"/>
    <property type="molecule type" value="Genomic_DNA"/>
</dbReference>
<evidence type="ECO:0000313" key="12">
    <source>
        <dbReference type="EMBL" id="MCY0150194.1"/>
    </source>
</evidence>
<dbReference type="EMBL" id="JAOVZR010000001">
    <property type="protein sequence ID" value="MCY0148521.1"/>
    <property type="molecule type" value="Genomic_DNA"/>
</dbReference>
<evidence type="ECO:0000313" key="4">
    <source>
        <dbReference type="EMBL" id="MCY0146778.1"/>
    </source>
</evidence>
<dbReference type="EMBL" id="JAOVZR010000001">
    <property type="protein sequence ID" value="MCY0150194.1"/>
    <property type="molecule type" value="Genomic_DNA"/>
</dbReference>
<evidence type="ECO:0000259" key="3">
    <source>
        <dbReference type="PROSITE" id="PS50994"/>
    </source>
</evidence>
<evidence type="ECO:0000313" key="8">
    <source>
        <dbReference type="EMBL" id="MCY0148521.1"/>
    </source>
</evidence>
<dbReference type="InterPro" id="IPR054353">
    <property type="entry name" value="IstA-like_C"/>
</dbReference>
<dbReference type="EMBL" id="JAOVZR010000002">
    <property type="protein sequence ID" value="MCY0150601.1"/>
    <property type="molecule type" value="Genomic_DNA"/>
</dbReference>
<evidence type="ECO:0000313" key="14">
    <source>
        <dbReference type="Proteomes" id="UP001073227"/>
    </source>
</evidence>
<dbReference type="EMBL" id="JAOVZR010000001">
    <property type="protein sequence ID" value="MCY0148515.1"/>
    <property type="molecule type" value="Genomic_DNA"/>
</dbReference>
<dbReference type="InterPro" id="IPR017895">
    <property type="entry name" value="HTH_IS408/IS1162_type"/>
</dbReference>
<comment type="caution">
    <text evidence="4">The sequence shown here is derived from an EMBL/GenBank/DDBJ whole genome shotgun (WGS) entry which is preliminary data.</text>
</comment>
<evidence type="ECO:0000313" key="10">
    <source>
        <dbReference type="EMBL" id="MCY0149296.1"/>
    </source>
</evidence>
<dbReference type="RefSeq" id="WP_267652423.1">
    <property type="nucleotide sequence ID" value="NZ_JAOVZR010000001.1"/>
</dbReference>
<evidence type="ECO:0000313" key="7">
    <source>
        <dbReference type="EMBL" id="MCY0148515.1"/>
    </source>
</evidence>
<dbReference type="Pfam" id="PF22483">
    <property type="entry name" value="Mu-transpos_C_2"/>
    <property type="match status" value="1"/>
</dbReference>
<dbReference type="PANTHER" id="PTHR35004:SF8">
    <property type="entry name" value="TRANSPOSASE RV3428C-RELATED"/>
    <property type="match status" value="1"/>
</dbReference>
<dbReference type="PROSITE" id="PS50532">
    <property type="entry name" value="HTH_IS408"/>
    <property type="match status" value="1"/>
</dbReference>
<proteinExistence type="predicted"/>
<dbReference type="EMBL" id="JAOVZR010000001">
    <property type="protein sequence ID" value="MCY0147968.1"/>
    <property type="molecule type" value="Genomic_DNA"/>
</dbReference>
<feature type="domain" description="HTH IS408-type" evidence="2">
    <location>
        <begin position="9"/>
        <end position="89"/>
    </location>
</feature>
<reference evidence="4" key="1">
    <citation type="submission" date="2022-10" db="EMBL/GenBank/DDBJ databases">
        <title>Hoeflea sp. G2-23, isolated from marine algae.</title>
        <authorList>
            <person name="Kristyanto S."/>
            <person name="Kim J.M."/>
            <person name="Jeon C.O."/>
        </authorList>
    </citation>
    <scope>NUCLEOTIDE SEQUENCE</scope>
    <source>
        <strain evidence="4">G2-23</strain>
    </source>
</reference>
<dbReference type="EMBL" id="JAOVZR010000001">
    <property type="protein sequence ID" value="MCY0149296.1"/>
    <property type="molecule type" value="Genomic_DNA"/>
</dbReference>
<dbReference type="InterPro" id="IPR001584">
    <property type="entry name" value="Integrase_cat-core"/>
</dbReference>
<evidence type="ECO:0000256" key="1">
    <source>
        <dbReference type="SAM" id="MobiDB-lite"/>
    </source>
</evidence>
<evidence type="ECO:0000313" key="13">
    <source>
        <dbReference type="EMBL" id="MCY0150601.1"/>
    </source>
</evidence>
<dbReference type="EMBL" id="JAOVZR010000001">
    <property type="protein sequence ID" value="MCY0147033.1"/>
    <property type="molecule type" value="Genomic_DNA"/>
</dbReference>
<feature type="region of interest" description="Disordered" evidence="1">
    <location>
        <begin position="483"/>
        <end position="509"/>
    </location>
</feature>
<organism evidence="4 14">
    <name type="scientific">Hoeflea algicola</name>
    <dbReference type="NCBI Taxonomy" id="2983763"/>
    <lineage>
        <taxon>Bacteria</taxon>
        <taxon>Pseudomonadati</taxon>
        <taxon>Pseudomonadota</taxon>
        <taxon>Alphaproteobacteria</taxon>
        <taxon>Hyphomicrobiales</taxon>
        <taxon>Rhizobiaceae</taxon>
        <taxon>Hoeflea</taxon>
    </lineage>
</organism>
<gene>
    <name evidence="4" type="primary">istA</name>
    <name evidence="4" type="ORF">OEG84_03350</name>
    <name evidence="5" type="ORF">OEG84_04685</name>
    <name evidence="6" type="ORF">OEG84_09665</name>
    <name evidence="7" type="ORF">OEG84_12510</name>
    <name evidence="8" type="ORF">OEG84_12545</name>
    <name evidence="9" type="ORF">OEG84_12670</name>
    <name evidence="10" type="ORF">OEG84_16660</name>
    <name evidence="11" type="ORF">OEG84_19465</name>
    <name evidence="12" type="ORF">OEG84_21425</name>
    <name evidence="13" type="ORF">OEG84_23575</name>
</gene>
<sequence length="509" mass="58169">MKRLPMRKIREALRLRADGFSGRQVAQSLCVARATISEYFRRADLEGLSWPLSADLSDADLENRLFPVCPGDVRRAVPQPVWAHVHAELRRKGVTLSLLWEEYRGVHHDGYGYSRYCELYTRWEGKLSPVMRQRHPAGERLFVDYAGPTVDVVCPKTGEVRTAQIFVATLGASNYTYVEASWTQGLPDWVSSHVRAFEFFGGVPAQLVPDNLKAGVTKACFYDPEINRTYGDMAAHYDTAIVPARPGKPKDKAKVEGAVLLAERWILARLRNQHFFGLDEVNAAIRPLLDQLNGKVSRHLGASRRDLFERLDRPALKPLSMEAYVYAEWKQCRAGLDYHVDIGRHYYSVPHQLLKQKLWARITARTVEVYFNGQRVASHARTSGNRQHSTIRDHMPAHHRFREDWTPQRIRGQAVRIGPNVEVFVDVIMRQRKHPEQGYRTCLGVLRLAKTFGRERLDAACLRALEINAHSYTSLHSILKNGLDRQRREPTTDGPAITHPNIRGADYFH</sequence>
<dbReference type="NCBIfam" id="NF033546">
    <property type="entry name" value="transpos_IS21"/>
    <property type="match status" value="1"/>
</dbReference>
<evidence type="ECO:0000259" key="2">
    <source>
        <dbReference type="PROSITE" id="PS50532"/>
    </source>
</evidence>
<evidence type="ECO:0000313" key="6">
    <source>
        <dbReference type="EMBL" id="MCY0147968.1"/>
    </source>
</evidence>
<dbReference type="Proteomes" id="UP001073227">
    <property type="component" value="Unassembled WGS sequence"/>
</dbReference>
<dbReference type="EMBL" id="JAOVZR010000001">
    <property type="protein sequence ID" value="MCY0146778.1"/>
    <property type="molecule type" value="Genomic_DNA"/>
</dbReference>
<accession>A0ABT3Z547</accession>
<feature type="domain" description="Integrase catalytic" evidence="3">
    <location>
        <begin position="132"/>
        <end position="315"/>
    </location>
</feature>
<protein>
    <submittedName>
        <fullName evidence="4">IS21 family transposase</fullName>
    </submittedName>
</protein>
<dbReference type="PROSITE" id="PS50994">
    <property type="entry name" value="INTEGRASE"/>
    <property type="match status" value="1"/>
</dbReference>
<evidence type="ECO:0000313" key="9">
    <source>
        <dbReference type="EMBL" id="MCY0148542.1"/>
    </source>
</evidence>
<dbReference type="PANTHER" id="PTHR35004">
    <property type="entry name" value="TRANSPOSASE RV3428C-RELATED"/>
    <property type="match status" value="1"/>
</dbReference>